<dbReference type="Pfam" id="PF12969">
    <property type="entry name" value="DUF3857"/>
    <property type="match status" value="1"/>
</dbReference>
<evidence type="ECO:0000259" key="1">
    <source>
        <dbReference type="Pfam" id="PF12969"/>
    </source>
</evidence>
<dbReference type="InterPro" id="IPR024618">
    <property type="entry name" value="DUF3857"/>
</dbReference>
<dbReference type="Gene3D" id="2.60.40.3140">
    <property type="match status" value="1"/>
</dbReference>
<dbReference type="SUPFAM" id="SSF54001">
    <property type="entry name" value="Cysteine proteinases"/>
    <property type="match status" value="1"/>
</dbReference>
<evidence type="ECO:0000313" key="3">
    <source>
        <dbReference type="Proteomes" id="UP000234479"/>
    </source>
</evidence>
<proteinExistence type="predicted"/>
<gene>
    <name evidence="2" type="ORF">SGCZBJ_09045</name>
</gene>
<dbReference type="Gene3D" id="3.10.620.30">
    <property type="match status" value="1"/>
</dbReference>
<feature type="domain" description="DUF3857" evidence="1">
    <location>
        <begin position="24"/>
        <end position="130"/>
    </location>
</feature>
<keyword evidence="3" id="KW-1185">Reference proteome</keyword>
<dbReference type="Proteomes" id="UP000234479">
    <property type="component" value="Unassembled WGS sequence"/>
</dbReference>
<name>A0A2N5DLI1_9CAUL</name>
<organism evidence="2 3">
    <name type="scientific">Caulobacter zeae</name>
    <dbReference type="NCBI Taxonomy" id="2055137"/>
    <lineage>
        <taxon>Bacteria</taxon>
        <taxon>Pseudomonadati</taxon>
        <taxon>Pseudomonadota</taxon>
        <taxon>Alphaproteobacteria</taxon>
        <taxon>Caulobacterales</taxon>
        <taxon>Caulobacteraceae</taxon>
        <taxon>Caulobacter</taxon>
    </lineage>
</organism>
<evidence type="ECO:0000313" key="2">
    <source>
        <dbReference type="EMBL" id="PLR26894.1"/>
    </source>
</evidence>
<dbReference type="InterPro" id="IPR038765">
    <property type="entry name" value="Papain-like_cys_pep_sf"/>
</dbReference>
<accession>A0A2N5DLI1</accession>
<dbReference type="EMBL" id="PJRS01000017">
    <property type="protein sequence ID" value="PLR26894.1"/>
    <property type="molecule type" value="Genomic_DNA"/>
</dbReference>
<reference evidence="2 3" key="1">
    <citation type="submission" date="2017-12" db="EMBL/GenBank/DDBJ databases">
        <title>The genome sequence of Caulobacter sp. 410.</title>
        <authorList>
            <person name="Gao J."/>
            <person name="Mao X."/>
            <person name="Sun J."/>
        </authorList>
    </citation>
    <scope>NUCLEOTIDE SEQUENCE [LARGE SCALE GENOMIC DNA]</scope>
    <source>
        <strain evidence="2 3">410</strain>
    </source>
</reference>
<dbReference type="OrthoDB" id="98874at2"/>
<sequence length="636" mass="70459">MPVPETATGSVFFRRQDAEIHLSDQGQAQYIGYRVKILQSSALQLGNISIAWDPSASAPIIHGIKVFRDEQATDVLKNATFEILRREDQLEQAKLDGTLTAVLRVPDLRVGDELEVELTTFQHSPALGTNESGLLLLGPSPQPGRYRLGLSWDEGHKPDLKMTADMTAAMQSSERAIHFQFDNPRLQTAPNDAPIRYQWQRVVEYSDFHDWPALSRHFAPLYAKASTLAPESSLKLEAARLRSANESQLDRASAALKLVQQNVRYIYVGLNGGNLVPASADETWRRRYGDCKGKTVLLLALLHELGIDAEAVLVNSNGVDDGFDQRLPILQLFDHVLIRARIDGKVYWLDGTLPPVASPSSEPIFPFRWVLPVTAQGGDLERMEWRPAAAPGEISLFEIDARAGFDKPARIVSTEIVRGVPALEQQVQFSAVSEGQLLELFRQGVTGGAWQTIDDVKWRYDQKAGASILTISGTAAVDWEDDGSGKKSLALPGGGFNPPERRVRIDHKDVPFYTKPEYSCHVTTVRLPSSTKPNQWSSEKSYDTRIFGRNYHRAWELREGAIRMIRGSRIEQPEITSAAAQRDNDRIPAFDNSMGWIFYRPSATGKSGVGDGASVPATYDIDWTASDVPCASAPET</sequence>
<comment type="caution">
    <text evidence="2">The sequence shown here is derived from an EMBL/GenBank/DDBJ whole genome shotgun (WGS) entry which is preliminary data.</text>
</comment>
<protein>
    <submittedName>
        <fullName evidence="2">Transglutaminase</fullName>
    </submittedName>
</protein>
<dbReference type="AlphaFoldDB" id="A0A2N5DLI1"/>